<reference evidence="8" key="1">
    <citation type="journal article" date="2023" name="Mol. Biol. Evol.">
        <title>Third-Generation Sequencing Reveals the Adaptive Role of the Epigenome in Three Deep-Sea Polychaetes.</title>
        <authorList>
            <person name="Perez M."/>
            <person name="Aroh O."/>
            <person name="Sun Y."/>
            <person name="Lan Y."/>
            <person name="Juniper S.K."/>
            <person name="Young C.R."/>
            <person name="Angers B."/>
            <person name="Qian P.Y."/>
        </authorList>
    </citation>
    <scope>NUCLEOTIDE SEQUENCE</scope>
    <source>
        <strain evidence="8">R07B-5</strain>
    </source>
</reference>
<evidence type="ECO:0000256" key="3">
    <source>
        <dbReference type="ARBA" id="ARBA00022737"/>
    </source>
</evidence>
<organism evidence="8 9">
    <name type="scientific">Ridgeia piscesae</name>
    <name type="common">Tubeworm</name>
    <dbReference type="NCBI Taxonomy" id="27915"/>
    <lineage>
        <taxon>Eukaryota</taxon>
        <taxon>Metazoa</taxon>
        <taxon>Spiralia</taxon>
        <taxon>Lophotrochozoa</taxon>
        <taxon>Annelida</taxon>
        <taxon>Polychaeta</taxon>
        <taxon>Sedentaria</taxon>
        <taxon>Canalipalpata</taxon>
        <taxon>Sabellida</taxon>
        <taxon>Siboglinidae</taxon>
        <taxon>Ridgeia</taxon>
    </lineage>
</organism>
<feature type="domain" description="Chitin-binding type-2" evidence="7">
    <location>
        <begin position="66"/>
        <end position="121"/>
    </location>
</feature>
<dbReference type="SMART" id="SM00494">
    <property type="entry name" value="ChtBD2"/>
    <property type="match status" value="2"/>
</dbReference>
<dbReference type="GO" id="GO:0008061">
    <property type="term" value="F:chitin binding"/>
    <property type="evidence" value="ECO:0007669"/>
    <property type="project" value="UniProtKB-KW"/>
</dbReference>
<dbReference type="InterPro" id="IPR036508">
    <property type="entry name" value="Chitin-bd_dom_sf"/>
</dbReference>
<dbReference type="Proteomes" id="UP001209878">
    <property type="component" value="Unassembled WGS sequence"/>
</dbReference>
<feature type="domain" description="Chitin-binding type-2" evidence="7">
    <location>
        <begin position="132"/>
        <end position="188"/>
    </location>
</feature>
<keyword evidence="9" id="KW-1185">Reference proteome</keyword>
<dbReference type="PANTHER" id="PTHR23301:SF0">
    <property type="entry name" value="CHITIN-BINDING TYPE-2 DOMAIN-CONTAINING PROTEIN-RELATED"/>
    <property type="match status" value="1"/>
</dbReference>
<dbReference type="EMBL" id="JAODUO010000338">
    <property type="protein sequence ID" value="KAK2182747.1"/>
    <property type="molecule type" value="Genomic_DNA"/>
</dbReference>
<evidence type="ECO:0000256" key="4">
    <source>
        <dbReference type="ARBA" id="ARBA00023157"/>
    </source>
</evidence>
<evidence type="ECO:0000256" key="1">
    <source>
        <dbReference type="ARBA" id="ARBA00022669"/>
    </source>
</evidence>
<name>A0AAD9L4K8_RIDPI</name>
<keyword evidence="6" id="KW-1133">Transmembrane helix</keyword>
<dbReference type="Gene3D" id="2.170.140.10">
    <property type="entry name" value="Chitin binding domain"/>
    <property type="match status" value="2"/>
</dbReference>
<dbReference type="Pfam" id="PF01607">
    <property type="entry name" value="CBM_14"/>
    <property type="match status" value="2"/>
</dbReference>
<feature type="transmembrane region" description="Helical" evidence="6">
    <location>
        <begin position="35"/>
        <end position="56"/>
    </location>
</feature>
<proteinExistence type="predicted"/>
<keyword evidence="6" id="KW-0472">Membrane</keyword>
<keyword evidence="4" id="KW-1015">Disulfide bond</keyword>
<dbReference type="SUPFAM" id="SSF57625">
    <property type="entry name" value="Invertebrate chitin-binding proteins"/>
    <property type="match status" value="2"/>
</dbReference>
<keyword evidence="6" id="KW-0812">Transmembrane</keyword>
<accession>A0AAD9L4K8</accession>
<keyword evidence="5" id="KW-0325">Glycoprotein</keyword>
<evidence type="ECO:0000313" key="8">
    <source>
        <dbReference type="EMBL" id="KAK2182747.1"/>
    </source>
</evidence>
<evidence type="ECO:0000259" key="7">
    <source>
        <dbReference type="PROSITE" id="PS50940"/>
    </source>
</evidence>
<dbReference type="PROSITE" id="PS50940">
    <property type="entry name" value="CHIT_BIND_II"/>
    <property type="match status" value="2"/>
</dbReference>
<dbReference type="InterPro" id="IPR002557">
    <property type="entry name" value="Chitin-bd_dom"/>
</dbReference>
<dbReference type="PANTHER" id="PTHR23301">
    <property type="entry name" value="CHITIN BINDING PERITROPHIN-A"/>
    <property type="match status" value="1"/>
</dbReference>
<keyword evidence="3" id="KW-0677">Repeat</keyword>
<protein>
    <recommendedName>
        <fullName evidence="7">Chitin-binding type-2 domain-containing protein</fullName>
    </recommendedName>
</protein>
<dbReference type="AlphaFoldDB" id="A0AAD9L4K8"/>
<keyword evidence="1" id="KW-0147">Chitin-binding</keyword>
<evidence type="ECO:0000256" key="5">
    <source>
        <dbReference type="ARBA" id="ARBA00023180"/>
    </source>
</evidence>
<keyword evidence="2" id="KW-0732">Signal</keyword>
<evidence type="ECO:0000256" key="2">
    <source>
        <dbReference type="ARBA" id="ARBA00022729"/>
    </source>
</evidence>
<evidence type="ECO:0000313" key="9">
    <source>
        <dbReference type="Proteomes" id="UP001209878"/>
    </source>
</evidence>
<comment type="caution">
    <text evidence="8">The sequence shown here is derived from an EMBL/GenBank/DDBJ whole genome shotgun (WGS) entry which is preliminary data.</text>
</comment>
<sequence>MRPGVTAQCCKHSFGFSAAEDTPGQLHEMGSTNTFLALVFIPAVAVVLTDAARIVVESSVTRRRCVDNCVGRPSGDYQSCDSCRSFVTCSNSAKYVRPCAVGTEWDDVMKVCTWRSTTCPEGCNGETGSPCVRTCAGKENGDYQSCVSCHVYVTCSNGAMYDRRPCPAPTVWDDALKRCDWASSTCKQCV</sequence>
<evidence type="ECO:0000256" key="6">
    <source>
        <dbReference type="SAM" id="Phobius"/>
    </source>
</evidence>
<gene>
    <name evidence="8" type="ORF">NP493_339g03002</name>
</gene>
<dbReference type="GO" id="GO:0005576">
    <property type="term" value="C:extracellular region"/>
    <property type="evidence" value="ECO:0007669"/>
    <property type="project" value="InterPro"/>
</dbReference>
<dbReference type="InterPro" id="IPR051940">
    <property type="entry name" value="Chitin_bind-dev_reg"/>
</dbReference>